<evidence type="ECO:0000256" key="2">
    <source>
        <dbReference type="ARBA" id="ARBA00023004"/>
    </source>
</evidence>
<dbReference type="Pfam" id="PF04055">
    <property type="entry name" value="Radical_SAM"/>
    <property type="match status" value="1"/>
</dbReference>
<dbReference type="EMBL" id="FUYR01000002">
    <property type="protein sequence ID" value="SKB73157.1"/>
    <property type="molecule type" value="Genomic_DNA"/>
</dbReference>
<dbReference type="CDD" id="cd01335">
    <property type="entry name" value="Radical_SAM"/>
    <property type="match status" value="1"/>
</dbReference>
<name>A0A1T5DN79_9SPHI</name>
<dbReference type="InterPro" id="IPR007197">
    <property type="entry name" value="rSAM"/>
</dbReference>
<dbReference type="AlphaFoldDB" id="A0A1T5DN79"/>
<dbReference type="GO" id="GO:0016829">
    <property type="term" value="F:lyase activity"/>
    <property type="evidence" value="ECO:0007669"/>
    <property type="project" value="UniProtKB-KW"/>
</dbReference>
<evidence type="ECO:0000259" key="4">
    <source>
        <dbReference type="SMART" id="SM00729"/>
    </source>
</evidence>
<dbReference type="InterPro" id="IPR040086">
    <property type="entry name" value="MJ0683-like"/>
</dbReference>
<dbReference type="SFLD" id="SFLDS00029">
    <property type="entry name" value="Radical_SAM"/>
    <property type="match status" value="1"/>
</dbReference>
<keyword evidence="6" id="KW-1185">Reference proteome</keyword>
<reference evidence="6" key="1">
    <citation type="submission" date="2017-02" db="EMBL/GenBank/DDBJ databases">
        <authorList>
            <person name="Varghese N."/>
            <person name="Submissions S."/>
        </authorList>
    </citation>
    <scope>NUCLEOTIDE SEQUENCE [LARGE SCALE GENOMIC DNA]</scope>
    <source>
        <strain evidence="6">DSM 22385</strain>
    </source>
</reference>
<dbReference type="InterPro" id="IPR006638">
    <property type="entry name" value="Elp3/MiaA/NifB-like_rSAM"/>
</dbReference>
<dbReference type="InterPro" id="IPR058240">
    <property type="entry name" value="rSAM_sf"/>
</dbReference>
<dbReference type="PANTHER" id="PTHR43432:SF3">
    <property type="entry name" value="SLR0285 PROTEIN"/>
    <property type="match status" value="1"/>
</dbReference>
<dbReference type="GO" id="GO:0046872">
    <property type="term" value="F:metal ion binding"/>
    <property type="evidence" value="ECO:0007669"/>
    <property type="project" value="UniProtKB-KW"/>
</dbReference>
<evidence type="ECO:0000313" key="6">
    <source>
        <dbReference type="Proteomes" id="UP000189981"/>
    </source>
</evidence>
<accession>A0A1T5DN79</accession>
<dbReference type="GO" id="GO:0051536">
    <property type="term" value="F:iron-sulfur cluster binding"/>
    <property type="evidence" value="ECO:0007669"/>
    <property type="project" value="UniProtKB-KW"/>
</dbReference>
<evidence type="ECO:0000256" key="3">
    <source>
        <dbReference type="ARBA" id="ARBA00023014"/>
    </source>
</evidence>
<proteinExistence type="predicted"/>
<feature type="domain" description="Elp3/MiaA/NifB-like radical SAM core" evidence="4">
    <location>
        <begin position="83"/>
        <end position="311"/>
    </location>
</feature>
<dbReference type="STRING" id="572036.SAMN05661099_2463"/>
<dbReference type="SFLD" id="SFLDG01084">
    <property type="entry name" value="Uncharacterised_Radical_SAM_Su"/>
    <property type="match status" value="1"/>
</dbReference>
<dbReference type="NCBIfam" id="NF033668">
    <property type="entry name" value="rSAM_PA0069"/>
    <property type="match status" value="1"/>
</dbReference>
<gene>
    <name evidence="5" type="ORF">SAMN05661099_2463</name>
</gene>
<protein>
    <submittedName>
        <fullName evidence="5">DNA repair photolyase</fullName>
    </submittedName>
</protein>
<keyword evidence="3" id="KW-0411">Iron-sulfur</keyword>
<keyword evidence="2" id="KW-0408">Iron</keyword>
<dbReference type="Gene3D" id="3.80.30.30">
    <property type="match status" value="1"/>
</dbReference>
<evidence type="ECO:0000313" key="5">
    <source>
        <dbReference type="EMBL" id="SKB73157.1"/>
    </source>
</evidence>
<evidence type="ECO:0000256" key="1">
    <source>
        <dbReference type="ARBA" id="ARBA00022723"/>
    </source>
</evidence>
<dbReference type="PANTHER" id="PTHR43432">
    <property type="entry name" value="SLR0285 PROTEIN"/>
    <property type="match status" value="1"/>
</dbReference>
<dbReference type="SUPFAM" id="SSF102114">
    <property type="entry name" value="Radical SAM enzymes"/>
    <property type="match status" value="1"/>
</dbReference>
<sequence>MCNHAIDTNIFSILAFVTYVDNNDFFKGRGAQVNTHNKFLKSKYVADHEEGIDEIMLEDTATQLFEEHPKNIVSKSNSPDLPFMLSINPYQGCEHGCLYCYARNAHEYYGFSPGLDFERKIIVKRNAAELLEKFFNKKGYIPETIMMSGNTDCYQPIERKLKITRSLLEVFLKYKHPVSLISKNNLIIRDIDILSEMAKLDLVHVAVTVNSLNENLRQKLEPRTVTGQSRIRLISKLTELNIPVRLMCAPIIPGLNSDEIPALIKAAADAGASAANFTLVRLNGAIAEIFKDWIYKAFPDRADKVLHMIASCHEGKLNDSRWGKRMTGDGKVAESIHQLFRISVNRFMKGRLMKPLSMNHFTPSGGKQLDLF</sequence>
<keyword evidence="1" id="KW-0479">Metal-binding</keyword>
<keyword evidence="5" id="KW-0456">Lyase</keyword>
<dbReference type="SMART" id="SM00729">
    <property type="entry name" value="Elp3"/>
    <property type="match status" value="1"/>
</dbReference>
<dbReference type="Proteomes" id="UP000189981">
    <property type="component" value="Unassembled WGS sequence"/>
</dbReference>
<organism evidence="5 6">
    <name type="scientific">Daejeonella lutea</name>
    <dbReference type="NCBI Taxonomy" id="572036"/>
    <lineage>
        <taxon>Bacteria</taxon>
        <taxon>Pseudomonadati</taxon>
        <taxon>Bacteroidota</taxon>
        <taxon>Sphingobacteriia</taxon>
        <taxon>Sphingobacteriales</taxon>
        <taxon>Sphingobacteriaceae</taxon>
        <taxon>Daejeonella</taxon>
    </lineage>
</organism>